<feature type="region of interest" description="Disordered" evidence="4">
    <location>
        <begin position="1"/>
        <end position="310"/>
    </location>
</feature>
<evidence type="ECO:0000313" key="7">
    <source>
        <dbReference type="Proteomes" id="UP000295729"/>
    </source>
</evidence>
<keyword evidence="6" id="KW-0282">Flagellum</keyword>
<feature type="compositionally biased region" description="Basic and acidic residues" evidence="4">
    <location>
        <begin position="130"/>
        <end position="146"/>
    </location>
</feature>
<name>A0A4R6X753_9GAMM</name>
<keyword evidence="7" id="KW-1185">Reference proteome</keyword>
<dbReference type="RefSeq" id="WP_133562595.1">
    <property type="nucleotide sequence ID" value="NZ_SNZA01000003.1"/>
</dbReference>
<feature type="compositionally biased region" description="Low complexity" evidence="4">
    <location>
        <begin position="80"/>
        <end position="97"/>
    </location>
</feature>
<dbReference type="PRINTS" id="PR01007">
    <property type="entry name" value="FLGHOOKFLIK"/>
</dbReference>
<dbReference type="Pfam" id="PF02120">
    <property type="entry name" value="Flg_hook"/>
    <property type="match status" value="1"/>
</dbReference>
<feature type="domain" description="Flagellar hook-length control protein-like C-terminal" evidence="5">
    <location>
        <begin position="512"/>
        <end position="594"/>
    </location>
</feature>
<feature type="compositionally biased region" description="Basic and acidic residues" evidence="4">
    <location>
        <begin position="108"/>
        <end position="117"/>
    </location>
</feature>
<dbReference type="AlphaFoldDB" id="A0A4R6X753"/>
<feature type="compositionally biased region" description="Low complexity" evidence="4">
    <location>
        <begin position="60"/>
        <end position="70"/>
    </location>
</feature>
<protein>
    <submittedName>
        <fullName evidence="6">Flagellar hook-length control protein FliK</fullName>
    </submittedName>
</protein>
<keyword evidence="3" id="KW-1005">Bacterial flagellum biogenesis</keyword>
<dbReference type="CDD" id="cd17470">
    <property type="entry name" value="T3SS_Flik_C"/>
    <property type="match status" value="1"/>
</dbReference>
<dbReference type="Gene3D" id="3.30.750.140">
    <property type="match status" value="1"/>
</dbReference>
<dbReference type="InterPro" id="IPR038610">
    <property type="entry name" value="FliK-like_C_sf"/>
</dbReference>
<comment type="similarity">
    <text evidence="2">Belongs to the FliK family.</text>
</comment>
<keyword evidence="6" id="KW-0966">Cell projection</keyword>
<comment type="caution">
    <text evidence="6">The sequence shown here is derived from an EMBL/GenBank/DDBJ whole genome shotgun (WGS) entry which is preliminary data.</text>
</comment>
<dbReference type="InterPro" id="IPR052563">
    <property type="entry name" value="FliK"/>
</dbReference>
<dbReference type="PANTHER" id="PTHR37533">
    <property type="entry name" value="FLAGELLAR HOOK-LENGTH CONTROL PROTEIN"/>
    <property type="match status" value="1"/>
</dbReference>
<feature type="compositionally biased region" description="Polar residues" evidence="4">
    <location>
        <begin position="182"/>
        <end position="200"/>
    </location>
</feature>
<dbReference type="OrthoDB" id="1792985at2"/>
<dbReference type="InterPro" id="IPR021136">
    <property type="entry name" value="Flagellar_hook_control-like_C"/>
</dbReference>
<feature type="region of interest" description="Disordered" evidence="4">
    <location>
        <begin position="356"/>
        <end position="379"/>
    </location>
</feature>
<dbReference type="InterPro" id="IPR001635">
    <property type="entry name" value="Flag_hook_Flik"/>
</dbReference>
<dbReference type="EMBL" id="SNZA01000003">
    <property type="protein sequence ID" value="TDR13330.1"/>
    <property type="molecule type" value="Genomic_DNA"/>
</dbReference>
<gene>
    <name evidence="6" type="ORF">C8D85_2207</name>
</gene>
<dbReference type="GO" id="GO:0044780">
    <property type="term" value="P:bacterial-type flagellum assembly"/>
    <property type="evidence" value="ECO:0007669"/>
    <property type="project" value="InterPro"/>
</dbReference>
<feature type="compositionally biased region" description="Polar residues" evidence="4">
    <location>
        <begin position="1"/>
        <end position="38"/>
    </location>
</feature>
<organism evidence="6 7">
    <name type="scientific">Marinomonas communis</name>
    <dbReference type="NCBI Taxonomy" id="28254"/>
    <lineage>
        <taxon>Bacteria</taxon>
        <taxon>Pseudomonadati</taxon>
        <taxon>Pseudomonadota</taxon>
        <taxon>Gammaproteobacteria</taxon>
        <taxon>Oceanospirillales</taxon>
        <taxon>Oceanospirillaceae</taxon>
        <taxon>Marinomonas</taxon>
    </lineage>
</organism>
<evidence type="ECO:0000256" key="4">
    <source>
        <dbReference type="SAM" id="MobiDB-lite"/>
    </source>
</evidence>
<feature type="compositionally biased region" description="Polar residues" evidence="4">
    <location>
        <begin position="590"/>
        <end position="600"/>
    </location>
</feature>
<accession>A0A4R6X753</accession>
<evidence type="ECO:0000313" key="6">
    <source>
        <dbReference type="EMBL" id="TDR13330.1"/>
    </source>
</evidence>
<dbReference type="Proteomes" id="UP000295729">
    <property type="component" value="Unassembled WGS sequence"/>
</dbReference>
<reference evidence="6 7" key="1">
    <citation type="submission" date="2019-03" db="EMBL/GenBank/DDBJ databases">
        <title>Genomic Encyclopedia of Type Strains, Phase IV (KMG-IV): sequencing the most valuable type-strain genomes for metagenomic binning, comparative biology and taxonomic classification.</title>
        <authorList>
            <person name="Goeker M."/>
        </authorList>
    </citation>
    <scope>NUCLEOTIDE SEQUENCE [LARGE SCALE GENOMIC DNA]</scope>
    <source>
        <strain evidence="6 7">DSM 5604</strain>
    </source>
</reference>
<evidence type="ECO:0000259" key="5">
    <source>
        <dbReference type="Pfam" id="PF02120"/>
    </source>
</evidence>
<feature type="compositionally biased region" description="Basic and acidic residues" evidence="4">
    <location>
        <begin position="246"/>
        <end position="255"/>
    </location>
</feature>
<comment type="function">
    <text evidence="1">Controls the length of the flagellar hook.</text>
</comment>
<proteinExistence type="inferred from homology"/>
<evidence type="ECO:0000256" key="2">
    <source>
        <dbReference type="ARBA" id="ARBA00009149"/>
    </source>
</evidence>
<feature type="compositionally biased region" description="Polar residues" evidence="4">
    <location>
        <begin position="47"/>
        <end position="59"/>
    </location>
</feature>
<dbReference type="PANTHER" id="PTHR37533:SF2">
    <property type="entry name" value="FLAGELLAR HOOK-LENGTH CONTROL PROTEIN"/>
    <property type="match status" value="1"/>
</dbReference>
<feature type="region of interest" description="Disordered" evidence="4">
    <location>
        <begin position="590"/>
        <end position="628"/>
    </location>
</feature>
<keyword evidence="6" id="KW-0969">Cilium</keyword>
<feature type="compositionally biased region" description="Polar residues" evidence="4">
    <location>
        <begin position="275"/>
        <end position="286"/>
    </location>
</feature>
<evidence type="ECO:0000256" key="3">
    <source>
        <dbReference type="ARBA" id="ARBA00022795"/>
    </source>
</evidence>
<dbReference type="GO" id="GO:0009424">
    <property type="term" value="C:bacterial-type flagellum hook"/>
    <property type="evidence" value="ECO:0007669"/>
    <property type="project" value="InterPro"/>
</dbReference>
<evidence type="ECO:0000256" key="1">
    <source>
        <dbReference type="ARBA" id="ARBA00003944"/>
    </source>
</evidence>
<sequence>MITSSHLMSPVTASVKQSKPLAGSSNESEGSFASTFQKTVYEDQQEAKSTAASAPSEKTQSNQSSNQSESLPAEGDELVEAVAAVDAVADSEASESAPTSPQTASEYIKGESEKDVVTDDEEVSGGNVEQLDRQDLAGENLSKEQSLEDVEPAANLNQAENEKVLNSLDQMTVDDDRVEQSELASQAGVKTQSDSGQSRPVENELDVEKVEETSSLESAEEPDKQSLPFSDDSDEQIAAGDSENMDADKVEKVDTLSEFTEQGQLKESGKPLSEVESTSLNTQQKGDASAEASAVTGGESVSIQKGEEGQAQVIAGQHDHSVVVKDDIDSAITAGQKDTSIANVVAGSTVTNVTKESDLSAAPSVPSSNTTARDASASGLERATENLRLMMEQMSKQGAAASTNTNAPLSQSLSSDAKLESGALVQVEGELIQVDTEDGLISKNIDNLLGDKKSFEQILSSLGSVSQQGQLNSSLFSTVASTTAARNDSLAAQLTMQSMPDAQAFPNEMATKVAWVAKEGFKVAHIQLDPPELGSLAVKVSVDQDSNTHVSFVASSAQAKDALEGQMQRLRDMLQQQGLELDSVDVEVSQGNGQAFGSNNSDHESGGTQSDSGLVSDSDGLDEDLDNVTYVAPAEQGIDYYA</sequence>